<dbReference type="InterPro" id="IPR011989">
    <property type="entry name" value="ARM-like"/>
</dbReference>
<dbReference type="Gene3D" id="1.25.10.10">
    <property type="entry name" value="Leucine-rich Repeat Variant"/>
    <property type="match status" value="1"/>
</dbReference>
<evidence type="ECO:0000313" key="2">
    <source>
        <dbReference type="EMBL" id="GAA2246038.1"/>
    </source>
</evidence>
<dbReference type="EMBL" id="BAAATR010000011">
    <property type="protein sequence ID" value="GAA2246038.1"/>
    <property type="molecule type" value="Genomic_DNA"/>
</dbReference>
<dbReference type="RefSeq" id="WP_344636852.1">
    <property type="nucleotide sequence ID" value="NZ_BAAATR010000011.1"/>
</dbReference>
<reference evidence="3" key="1">
    <citation type="journal article" date="2019" name="Int. J. Syst. Evol. Microbiol.">
        <title>The Global Catalogue of Microorganisms (GCM) 10K type strain sequencing project: providing services to taxonomists for standard genome sequencing and annotation.</title>
        <authorList>
            <consortium name="The Broad Institute Genomics Platform"/>
            <consortium name="The Broad Institute Genome Sequencing Center for Infectious Disease"/>
            <person name="Wu L."/>
            <person name="Ma J."/>
        </authorList>
    </citation>
    <scope>NUCLEOTIDE SEQUENCE [LARGE SCALE GENOMIC DNA]</scope>
    <source>
        <strain evidence="3">JCM 7356</strain>
    </source>
</reference>
<organism evidence="2 3">
    <name type="scientific">Kitasatospora cystarginea</name>
    <dbReference type="NCBI Taxonomy" id="58350"/>
    <lineage>
        <taxon>Bacteria</taxon>
        <taxon>Bacillati</taxon>
        <taxon>Actinomycetota</taxon>
        <taxon>Actinomycetes</taxon>
        <taxon>Kitasatosporales</taxon>
        <taxon>Streptomycetaceae</taxon>
        <taxon>Kitasatospora</taxon>
    </lineage>
</organism>
<gene>
    <name evidence="2" type="ORF">GCM10010430_29980</name>
</gene>
<evidence type="ECO:0008006" key="4">
    <source>
        <dbReference type="Google" id="ProtNLM"/>
    </source>
</evidence>
<dbReference type="Proteomes" id="UP001500305">
    <property type="component" value="Unassembled WGS sequence"/>
</dbReference>
<evidence type="ECO:0000313" key="3">
    <source>
        <dbReference type="Proteomes" id="UP001500305"/>
    </source>
</evidence>
<sequence>MTAGSGELADLLRRTGLELVDDGKAVNVLPPKAAWRPVAAGNARPTAEVRSDHPDLVAELNAQWRRLATEYEVLGPDGEFLIDIPASPRGWLKVRLTERWDLAGVLGPRPGQPEFVTLSPDGDSLLGVTTEEYSVWLIAVDRLGARLEAEARVKAAESAEERTAGWQSFGRWRSAPFRLRRAWLEGLAGNPAADASVLLRLLTEDPAERLWSALLDRELPPEVVAAWLSHPEWTVRRRLVESRHLDAADRTRLLADAEDGDRPVLAMLTATMNQPLTEDGYTSLATDADPRVRAPIARHPGLPVHLLAALAADPDSRVRESAALPPHPCPRTPGPAESEPESTTAEVELSSRDRDPEIRYRALRDGRLSAASVVRLLDDPQEWVRSAAAGDARLPARVLTTLLHDVETARSAAGNPAVPVTAMHHLLDRAGVAHPADRAPGANFQRR</sequence>
<comment type="caution">
    <text evidence="2">The sequence shown here is derived from an EMBL/GenBank/DDBJ whole genome shotgun (WGS) entry which is preliminary data.</text>
</comment>
<evidence type="ECO:0000256" key="1">
    <source>
        <dbReference type="SAM" id="MobiDB-lite"/>
    </source>
</evidence>
<feature type="region of interest" description="Disordered" evidence="1">
    <location>
        <begin position="317"/>
        <end position="353"/>
    </location>
</feature>
<accession>A0ABP5QX04</accession>
<proteinExistence type="predicted"/>
<protein>
    <recommendedName>
        <fullName evidence="4">PE-PGRS family protein</fullName>
    </recommendedName>
</protein>
<name>A0ABP5QX04_9ACTN</name>
<dbReference type="InterPro" id="IPR016024">
    <property type="entry name" value="ARM-type_fold"/>
</dbReference>
<keyword evidence="3" id="KW-1185">Reference proteome</keyword>
<dbReference type="SUPFAM" id="SSF48371">
    <property type="entry name" value="ARM repeat"/>
    <property type="match status" value="1"/>
</dbReference>